<accession>A0A8T3ARR9</accession>
<dbReference type="InterPro" id="IPR039761">
    <property type="entry name" value="Bms1/Tsr1"/>
</dbReference>
<dbReference type="GO" id="GO:0000479">
    <property type="term" value="P:endonucleolytic cleavage of tricistronic rRNA transcript (SSU-rRNA, 5.8S rRNA, LSU-rRNA)"/>
    <property type="evidence" value="ECO:0007669"/>
    <property type="project" value="TreeGrafter"/>
</dbReference>
<comment type="subcellular location">
    <subcellularLocation>
        <location evidence="1">Nucleus</location>
        <location evidence="1">Nucleolus</location>
    </subcellularLocation>
</comment>
<feature type="region of interest" description="Disordered" evidence="5">
    <location>
        <begin position="385"/>
        <end position="406"/>
    </location>
</feature>
<dbReference type="GO" id="GO:0034511">
    <property type="term" value="F:U3 snoRNA binding"/>
    <property type="evidence" value="ECO:0007669"/>
    <property type="project" value="TreeGrafter"/>
</dbReference>
<feature type="region of interest" description="Disordered" evidence="5">
    <location>
        <begin position="1"/>
        <end position="24"/>
    </location>
</feature>
<dbReference type="AlphaFoldDB" id="A0A8T3ARR9"/>
<dbReference type="GO" id="GO:0005730">
    <property type="term" value="C:nucleolus"/>
    <property type="evidence" value="ECO:0007669"/>
    <property type="project" value="UniProtKB-SubCell"/>
</dbReference>
<dbReference type="SMART" id="SM01362">
    <property type="entry name" value="DUF663"/>
    <property type="match status" value="1"/>
</dbReference>
<evidence type="ECO:0000256" key="2">
    <source>
        <dbReference type="ARBA" id="ARBA00022517"/>
    </source>
</evidence>
<keyword evidence="3" id="KW-0539">Nucleus</keyword>
<organism evidence="7 8">
    <name type="scientific">Dendrobium nobile</name>
    <name type="common">Orchid</name>
    <dbReference type="NCBI Taxonomy" id="94219"/>
    <lineage>
        <taxon>Eukaryota</taxon>
        <taxon>Viridiplantae</taxon>
        <taxon>Streptophyta</taxon>
        <taxon>Embryophyta</taxon>
        <taxon>Tracheophyta</taxon>
        <taxon>Spermatophyta</taxon>
        <taxon>Magnoliopsida</taxon>
        <taxon>Liliopsida</taxon>
        <taxon>Asparagales</taxon>
        <taxon>Orchidaceae</taxon>
        <taxon>Epidendroideae</taxon>
        <taxon>Malaxideae</taxon>
        <taxon>Dendrobiinae</taxon>
        <taxon>Dendrobium</taxon>
    </lineage>
</organism>
<evidence type="ECO:0000256" key="5">
    <source>
        <dbReference type="SAM" id="MobiDB-lite"/>
    </source>
</evidence>
<dbReference type="PROSITE" id="PS51714">
    <property type="entry name" value="G_BMS1"/>
    <property type="match status" value="1"/>
</dbReference>
<name>A0A8T3ARR9_DENNO</name>
<evidence type="ECO:0000256" key="4">
    <source>
        <dbReference type="ARBA" id="ARBA00038288"/>
    </source>
</evidence>
<protein>
    <recommendedName>
        <fullName evidence="6">Bms1-type G domain-containing protein</fullName>
    </recommendedName>
</protein>
<dbReference type="InterPro" id="IPR030387">
    <property type="entry name" value="G_Bms1/Tsr1_dom"/>
</dbReference>
<dbReference type="InterPro" id="IPR007034">
    <property type="entry name" value="BMS1_TSR1_C"/>
</dbReference>
<dbReference type="Pfam" id="PF08142">
    <property type="entry name" value="AARP2CN"/>
    <property type="match status" value="1"/>
</dbReference>
<dbReference type="Proteomes" id="UP000829196">
    <property type="component" value="Unassembled WGS sequence"/>
</dbReference>
<dbReference type="GO" id="GO:0003924">
    <property type="term" value="F:GTPase activity"/>
    <property type="evidence" value="ECO:0007669"/>
    <property type="project" value="TreeGrafter"/>
</dbReference>
<comment type="caution">
    <text evidence="7">The sequence shown here is derived from an EMBL/GenBank/DDBJ whole genome shotgun (WGS) entry which is preliminary data.</text>
</comment>
<dbReference type="SMR" id="A0A8T3ARR9"/>
<proteinExistence type="inferred from homology"/>
<dbReference type="Pfam" id="PF22298">
    <property type="entry name" value="Tsr1_G-like"/>
    <property type="match status" value="1"/>
</dbReference>
<dbReference type="GO" id="GO:0005525">
    <property type="term" value="F:GTP binding"/>
    <property type="evidence" value="ECO:0007669"/>
    <property type="project" value="TreeGrafter"/>
</dbReference>
<dbReference type="SMART" id="SM00785">
    <property type="entry name" value="AARP2CN"/>
    <property type="match status" value="1"/>
</dbReference>
<dbReference type="Pfam" id="PF04950">
    <property type="entry name" value="RIBIOP_C"/>
    <property type="match status" value="1"/>
</dbReference>
<dbReference type="GO" id="GO:0000462">
    <property type="term" value="P:maturation of SSU-rRNA from tricistronic rRNA transcript (SSU-rRNA, 5.8S rRNA, LSU-rRNA)"/>
    <property type="evidence" value="ECO:0007669"/>
    <property type="project" value="TreeGrafter"/>
</dbReference>
<gene>
    <name evidence="7" type="ORF">KFK09_020229</name>
</gene>
<keyword evidence="8" id="KW-1185">Reference proteome</keyword>
<evidence type="ECO:0000256" key="1">
    <source>
        <dbReference type="ARBA" id="ARBA00004604"/>
    </source>
</evidence>
<evidence type="ECO:0000256" key="3">
    <source>
        <dbReference type="ARBA" id="ARBA00023242"/>
    </source>
</evidence>
<dbReference type="EMBL" id="JAGYWB010000014">
    <property type="protein sequence ID" value="KAI0499326.1"/>
    <property type="molecule type" value="Genomic_DNA"/>
</dbReference>
<dbReference type="PANTHER" id="PTHR12858:SF1">
    <property type="entry name" value="PRE-RRNA-PROCESSING PROTEIN TSR1 HOMOLOG"/>
    <property type="match status" value="1"/>
</dbReference>
<dbReference type="PANTHER" id="PTHR12858">
    <property type="entry name" value="RIBOSOME BIOGENESIS PROTEIN"/>
    <property type="match status" value="1"/>
</dbReference>
<keyword evidence="2" id="KW-0690">Ribosome biogenesis</keyword>
<reference evidence="7" key="1">
    <citation type="journal article" date="2022" name="Front. Genet.">
        <title>Chromosome-Scale Assembly of the Dendrobium nobile Genome Provides Insights Into the Molecular Mechanism of the Biosynthesis of the Medicinal Active Ingredient of Dendrobium.</title>
        <authorList>
            <person name="Xu Q."/>
            <person name="Niu S.-C."/>
            <person name="Li K.-L."/>
            <person name="Zheng P.-J."/>
            <person name="Zhang X.-J."/>
            <person name="Jia Y."/>
            <person name="Liu Y."/>
            <person name="Niu Y.-X."/>
            <person name="Yu L.-H."/>
            <person name="Chen D.-F."/>
            <person name="Zhang G.-Q."/>
        </authorList>
    </citation>
    <scope>NUCLEOTIDE SEQUENCE</scope>
    <source>
        <tissue evidence="7">Leaf</tissue>
    </source>
</reference>
<dbReference type="InterPro" id="IPR012948">
    <property type="entry name" value="AARP2CN"/>
</dbReference>
<evidence type="ECO:0000259" key="6">
    <source>
        <dbReference type="PROSITE" id="PS51714"/>
    </source>
</evidence>
<dbReference type="OrthoDB" id="119302at2759"/>
<sequence length="700" mass="78291">MGGSRVQVNKAHKSRFASKSSRQAHRIPVIDNSKIAKSNKNAMKGARAIRIQRTKMLRDQKRATLLKDKRALSGPSSSPRIIVLCGLSSAVNLDMLAKELFMLLSGEESGAISATVASQTYKLRTTVLIAPYGDLVSCMEMAKVADLIAFVVSANSLNDGCETGFIDSFGIQCLSVFRAIGLPSTTVLIRDLPVGMREKQTVKKNAISCLGSELPEDCRFYPADTKEELHKFMWLFKDQHLSAPHWRSHRPYLVSQEVGLELDNNKPGKCTLLLSGYVRAHNLSVNQLVHVSGAGDFQLEKIDVLKDPMPLNERKGFNSMDSDNPNCIQTWPTEADMEEANANNKKRKLQRKKLPPGTSDYQAAWIVEDSDDDVADGSVEEGDGMVLDGHNNNFTREESNQSESESVYNMENFDEETEADTDMAESLPQEYGRIFNFDNFSKTQNHVLAKALKIDQGDVDSSVQAGSYVRLHVKDVAVDLASKICNLSQKFPMVACGLLQHESKMSVLHFSIRKHDSYDVPLKSKENFTFHVGFRQFVARPVFSSDNINSDKHKMERFLLPGSFSIASIYAPISFPPMPLVVLKNKHGDVPAVAAVGSLRSVDPYRIILKKIILTGYPLRVSKKKATVRYMFHNPEDVRWFKPVELYTKCGRRGLIKDSVGTHGAMKCVFNGVIQQHDTVCMSLYKRAYPKWPDQLFPLQ</sequence>
<feature type="domain" description="Bms1-type G" evidence="6">
    <location>
        <begin position="78"/>
        <end position="242"/>
    </location>
</feature>
<dbReference type="GO" id="GO:0030688">
    <property type="term" value="C:preribosome, small subunit precursor"/>
    <property type="evidence" value="ECO:0007669"/>
    <property type="project" value="TreeGrafter"/>
</dbReference>
<evidence type="ECO:0000313" key="7">
    <source>
        <dbReference type="EMBL" id="KAI0499326.1"/>
    </source>
</evidence>
<comment type="similarity">
    <text evidence="4">Belongs to the TRAFAC class translation factor GTPase superfamily. Bms1-like GTPase family. TSR1 subfamily.</text>
</comment>
<evidence type="ECO:0000313" key="8">
    <source>
        <dbReference type="Proteomes" id="UP000829196"/>
    </source>
</evidence>